<dbReference type="EMBL" id="JAACJL010000001">
    <property type="protein sequence ID" value="KAF4623722.1"/>
    <property type="molecule type" value="Genomic_DNA"/>
</dbReference>
<evidence type="ECO:0000313" key="2">
    <source>
        <dbReference type="Proteomes" id="UP000521872"/>
    </source>
</evidence>
<gene>
    <name evidence="1" type="ORF">D9613_001943</name>
</gene>
<keyword evidence="2" id="KW-1185">Reference proteome</keyword>
<comment type="caution">
    <text evidence="1">The sequence shown here is derived from an EMBL/GenBank/DDBJ whole genome shotgun (WGS) entry which is preliminary data.</text>
</comment>
<reference evidence="1 2" key="1">
    <citation type="submission" date="2019-12" db="EMBL/GenBank/DDBJ databases">
        <authorList>
            <person name="Floudas D."/>
            <person name="Bentzer J."/>
            <person name="Ahren D."/>
            <person name="Johansson T."/>
            <person name="Persson P."/>
            <person name="Tunlid A."/>
        </authorList>
    </citation>
    <scope>NUCLEOTIDE SEQUENCE [LARGE SCALE GENOMIC DNA]</scope>
    <source>
        <strain evidence="1 2">CBS 102.39</strain>
    </source>
</reference>
<name>A0A8H4R8Q4_9AGAR</name>
<dbReference type="InterPro" id="IPR029058">
    <property type="entry name" value="AB_hydrolase_fold"/>
</dbReference>
<accession>A0A8H4R8Q4</accession>
<organism evidence="1 2">
    <name type="scientific">Agrocybe pediades</name>
    <dbReference type="NCBI Taxonomy" id="84607"/>
    <lineage>
        <taxon>Eukaryota</taxon>
        <taxon>Fungi</taxon>
        <taxon>Dikarya</taxon>
        <taxon>Basidiomycota</taxon>
        <taxon>Agaricomycotina</taxon>
        <taxon>Agaricomycetes</taxon>
        <taxon>Agaricomycetidae</taxon>
        <taxon>Agaricales</taxon>
        <taxon>Agaricineae</taxon>
        <taxon>Strophariaceae</taxon>
        <taxon>Agrocybe</taxon>
    </lineage>
</organism>
<dbReference type="Gene3D" id="3.40.50.1820">
    <property type="entry name" value="alpha/beta hydrolase"/>
    <property type="match status" value="1"/>
</dbReference>
<dbReference type="SUPFAM" id="SSF53474">
    <property type="entry name" value="alpha/beta-Hydrolases"/>
    <property type="match status" value="1"/>
</dbReference>
<sequence length="223" mass="25013">MHSMFRRYFHYFPRINPKVARTGVRLASSSFVLRVPPQSAPRESPTPLVFLSVSELDNTSNRLSTVLASMLAEKGFTCIETDLKIPQSTTTNSQTMVDNYESELKSVVRLTAIPFPPVIVAQGLGCLVAQTYISSNPATGMVLISPPVSNEELDPKRFPSPLQEFNYEPEFPIAVIATPEEVSELRERNRICQSENVDVIPIKELKTQQVFTELELWLDKLGI</sequence>
<proteinExistence type="predicted"/>
<dbReference type="AlphaFoldDB" id="A0A8H4R8Q4"/>
<evidence type="ECO:0000313" key="1">
    <source>
        <dbReference type="EMBL" id="KAF4623722.1"/>
    </source>
</evidence>
<dbReference type="Proteomes" id="UP000521872">
    <property type="component" value="Unassembled WGS sequence"/>
</dbReference>
<protein>
    <submittedName>
        <fullName evidence="1">Uncharacterized protein</fullName>
    </submittedName>
</protein>